<accession>A0A8S1PX60</accession>
<sequence length="1026" mass="120761">MIIDEAPILIEEIAQAMNQEAFLSQEYEMPGNKSSRMAIFPPHFYFGIEDKRNALNYIAHAKDGIEFKIQIGFEIKDENATILVICNALNENLDQSKIYKLSSTIFCKKNKKQKDVKLDTKEIILRIPLTQKQKDVQFCLVNEIQIEVAPKYNSRDEVGFTGIINNAATCYMNSVFQILFNLGIFQKLVYSIESDQYNQFPCTLQSLFYNLKHSKIAISTQEIIKSFKWDVDQQAIQQDVQEFIMEVLKALGTKAPEIENEINNLFQGILENHIKNQHFDNKNQEQFMDIQLNITNSLRESLDLFVEYEPLDAYIHEELGKQEAIKYHKFKKLPPILLINLKRYQFDGQGFTKNHDSFQYDNIINFKNYLIDEEDKYYELYAVLVHRGEAINHGHYYCYIKPFFQSQQWFKFDDKFVTRATQKEVFQNNFGGQYQLPEYNEDLGEVIVENKNNPETAYMLVYLDKNNQDILCFPEKYPEWILKQEQKINDLQFEQKNYISTYLFSLNHLNLNQNSQIKLGIIFHRQASNQSIDFNSVEEFFDQYTTPLIVPKTITVQQIIDQLCDRININKNNAHLLIYRITQLKPNLESVVLMQPQKQLTFYLANKCFQMALMLISTNLEDQQLINNYLGLDKIKLEQNLQNCKSVKEQKTKENKIIIFIKTVNNMVVLFQQVLLFNKDESIENYITTLFNPELKVNILYQNDGMQIQQFSKFKNTEYYQVYLDYEYQFWNKIFEIEKMKEVLIRVVNENQCISQLFNKDESTQQLLEYLAQLEDCHPDNIQIKYKDKKGNYQILQQHIKIDEIIQYDNSIAYKQTVVPVGAMKEQISFQIENQTYIIQKSMSFTEFMEKENLKETLPFLTSKKDQKAALVLLDLNTKISKTISKYNIRFIKPLVLGNDIYVICFIQSVEIILLCNPIILFIPKTCTAAEITNYIIENLSQNPITYKTQQIQITQNAIYSTEDQKTQKFDLQLRIKINNQEVSQDIAVQIGSLFSEDKQVILVMTFLTIRDTKNDKLRQKGVQIL</sequence>
<dbReference type="GO" id="GO:0004843">
    <property type="term" value="F:cysteine-type deubiquitinase activity"/>
    <property type="evidence" value="ECO:0007669"/>
    <property type="project" value="InterPro"/>
</dbReference>
<dbReference type="AlphaFoldDB" id="A0A8S1PX60"/>
<dbReference type="Proteomes" id="UP000692954">
    <property type="component" value="Unassembled WGS sequence"/>
</dbReference>
<dbReference type="GO" id="GO:0005829">
    <property type="term" value="C:cytosol"/>
    <property type="evidence" value="ECO:0007669"/>
    <property type="project" value="TreeGrafter"/>
</dbReference>
<evidence type="ECO:0000313" key="2">
    <source>
        <dbReference type="EMBL" id="CAD8107123.1"/>
    </source>
</evidence>
<name>A0A8S1PX60_9CILI</name>
<organism evidence="2 3">
    <name type="scientific">Paramecium sonneborni</name>
    <dbReference type="NCBI Taxonomy" id="65129"/>
    <lineage>
        <taxon>Eukaryota</taxon>
        <taxon>Sar</taxon>
        <taxon>Alveolata</taxon>
        <taxon>Ciliophora</taxon>
        <taxon>Intramacronucleata</taxon>
        <taxon>Oligohymenophorea</taxon>
        <taxon>Peniculida</taxon>
        <taxon>Parameciidae</taxon>
        <taxon>Paramecium</taxon>
    </lineage>
</organism>
<dbReference type="FunFam" id="3.90.70.10:FF:000167">
    <property type="entry name" value="Ubiquitin specific peptidase 18"/>
    <property type="match status" value="1"/>
</dbReference>
<dbReference type="PANTHER" id="PTHR24006:SF827">
    <property type="entry name" value="UBIQUITIN CARBOXYL-TERMINAL HYDROLASE 34"/>
    <property type="match status" value="1"/>
</dbReference>
<proteinExistence type="predicted"/>
<evidence type="ECO:0000313" key="3">
    <source>
        <dbReference type="Proteomes" id="UP000692954"/>
    </source>
</evidence>
<comment type="caution">
    <text evidence="2">The sequence shown here is derived from an EMBL/GenBank/DDBJ whole genome shotgun (WGS) entry which is preliminary data.</text>
</comment>
<dbReference type="InterPro" id="IPR001394">
    <property type="entry name" value="Peptidase_C19_UCH"/>
</dbReference>
<protein>
    <recommendedName>
        <fullName evidence="1">USP domain-containing protein</fullName>
    </recommendedName>
</protein>
<dbReference type="GO" id="GO:0016579">
    <property type="term" value="P:protein deubiquitination"/>
    <property type="evidence" value="ECO:0007669"/>
    <property type="project" value="InterPro"/>
</dbReference>
<dbReference type="PROSITE" id="PS00973">
    <property type="entry name" value="USP_2"/>
    <property type="match status" value="1"/>
</dbReference>
<evidence type="ECO:0000259" key="1">
    <source>
        <dbReference type="PROSITE" id="PS50235"/>
    </source>
</evidence>
<gene>
    <name evidence="2" type="ORF">PSON_ATCC_30995.1.T0880130</name>
</gene>
<reference evidence="2" key="1">
    <citation type="submission" date="2021-01" db="EMBL/GenBank/DDBJ databases">
        <authorList>
            <consortium name="Genoscope - CEA"/>
            <person name="William W."/>
        </authorList>
    </citation>
    <scope>NUCLEOTIDE SEQUENCE</scope>
</reference>
<keyword evidence="3" id="KW-1185">Reference proteome</keyword>
<dbReference type="InterPro" id="IPR050164">
    <property type="entry name" value="Peptidase_C19"/>
</dbReference>
<dbReference type="PROSITE" id="PS50235">
    <property type="entry name" value="USP_3"/>
    <property type="match status" value="1"/>
</dbReference>
<dbReference type="GO" id="GO:0005634">
    <property type="term" value="C:nucleus"/>
    <property type="evidence" value="ECO:0007669"/>
    <property type="project" value="TreeGrafter"/>
</dbReference>
<dbReference type="PROSITE" id="PS00972">
    <property type="entry name" value="USP_1"/>
    <property type="match status" value="1"/>
</dbReference>
<dbReference type="InterPro" id="IPR018200">
    <property type="entry name" value="USP_CS"/>
</dbReference>
<dbReference type="OrthoDB" id="297930at2759"/>
<dbReference type="Pfam" id="PF00443">
    <property type="entry name" value="UCH"/>
    <property type="match status" value="1"/>
</dbReference>
<feature type="domain" description="USP" evidence="1">
    <location>
        <begin position="161"/>
        <end position="465"/>
    </location>
</feature>
<dbReference type="EMBL" id="CAJJDN010000088">
    <property type="protein sequence ID" value="CAD8107123.1"/>
    <property type="molecule type" value="Genomic_DNA"/>
</dbReference>
<dbReference type="PANTHER" id="PTHR24006">
    <property type="entry name" value="UBIQUITIN CARBOXYL-TERMINAL HYDROLASE"/>
    <property type="match status" value="1"/>
</dbReference>
<dbReference type="InterPro" id="IPR028889">
    <property type="entry name" value="USP"/>
</dbReference>